<sequence>MTFLCCESTKRMSRFFKRNPVHGQKVLPGAESPWPNEKAKSRSDNAPANDSEMTPSTSTSAVAPPPYKEKSESLKPSGVVYNLAPHDK</sequence>
<dbReference type="OrthoDB" id="2442846at2759"/>
<feature type="region of interest" description="Disordered" evidence="1">
    <location>
        <begin position="19"/>
        <end position="88"/>
    </location>
</feature>
<dbReference type="EMBL" id="JAAAUQ010000243">
    <property type="protein sequence ID" value="KAF9152452.1"/>
    <property type="molecule type" value="Genomic_DNA"/>
</dbReference>
<evidence type="ECO:0000313" key="3">
    <source>
        <dbReference type="Proteomes" id="UP000748756"/>
    </source>
</evidence>
<accession>A0A9P5S101</accession>
<reference evidence="2" key="1">
    <citation type="journal article" date="2020" name="Fungal Divers.">
        <title>Resolving the Mortierellaceae phylogeny through synthesis of multi-gene phylogenetics and phylogenomics.</title>
        <authorList>
            <person name="Vandepol N."/>
            <person name="Liber J."/>
            <person name="Desiro A."/>
            <person name="Na H."/>
            <person name="Kennedy M."/>
            <person name="Barry K."/>
            <person name="Grigoriev I.V."/>
            <person name="Miller A.N."/>
            <person name="O'Donnell K."/>
            <person name="Stajich J.E."/>
            <person name="Bonito G."/>
        </authorList>
    </citation>
    <scope>NUCLEOTIDE SEQUENCE</scope>
    <source>
        <strain evidence="2">NRRL 6426</strain>
    </source>
</reference>
<feature type="compositionally biased region" description="Polar residues" evidence="1">
    <location>
        <begin position="44"/>
        <end position="53"/>
    </location>
</feature>
<dbReference type="Proteomes" id="UP000748756">
    <property type="component" value="Unassembled WGS sequence"/>
</dbReference>
<protein>
    <submittedName>
        <fullName evidence="2">Uncharacterized protein</fullName>
    </submittedName>
</protein>
<comment type="caution">
    <text evidence="2">The sequence shown here is derived from an EMBL/GenBank/DDBJ whole genome shotgun (WGS) entry which is preliminary data.</text>
</comment>
<proteinExistence type="predicted"/>
<gene>
    <name evidence="2" type="ORF">BG015_005248</name>
</gene>
<evidence type="ECO:0000313" key="2">
    <source>
        <dbReference type="EMBL" id="KAF9152452.1"/>
    </source>
</evidence>
<dbReference type="AlphaFoldDB" id="A0A9P5S101"/>
<organism evidence="2 3">
    <name type="scientific">Linnemannia schmuckeri</name>
    <dbReference type="NCBI Taxonomy" id="64567"/>
    <lineage>
        <taxon>Eukaryota</taxon>
        <taxon>Fungi</taxon>
        <taxon>Fungi incertae sedis</taxon>
        <taxon>Mucoromycota</taxon>
        <taxon>Mortierellomycotina</taxon>
        <taxon>Mortierellomycetes</taxon>
        <taxon>Mortierellales</taxon>
        <taxon>Mortierellaceae</taxon>
        <taxon>Linnemannia</taxon>
    </lineage>
</organism>
<keyword evidence="3" id="KW-1185">Reference proteome</keyword>
<name>A0A9P5S101_9FUNG</name>
<evidence type="ECO:0000256" key="1">
    <source>
        <dbReference type="SAM" id="MobiDB-lite"/>
    </source>
</evidence>